<keyword evidence="12" id="KW-1185">Reference proteome</keyword>
<dbReference type="PANTHER" id="PTHR33562">
    <property type="entry name" value="ATILLA, ISOFORM B-RELATED-RELATED"/>
    <property type="match status" value="1"/>
</dbReference>
<evidence type="ECO:0000256" key="10">
    <source>
        <dbReference type="SAM" id="SignalP"/>
    </source>
</evidence>
<dbReference type="EMBL" id="JBEUOH010000010">
    <property type="protein sequence ID" value="KAL0882343.1"/>
    <property type="molecule type" value="Genomic_DNA"/>
</dbReference>
<comment type="caution">
    <text evidence="11">The sequence shown here is derived from an EMBL/GenBank/DDBJ whole genome shotgun (WGS) entry which is preliminary data.</text>
</comment>
<evidence type="ECO:0000313" key="12">
    <source>
        <dbReference type="Proteomes" id="UP001549920"/>
    </source>
</evidence>
<accession>A0ABR3I0J4</accession>
<dbReference type="InterPro" id="IPR050975">
    <property type="entry name" value="Sleep_regulator"/>
</dbReference>
<keyword evidence="2" id="KW-0336">GPI-anchor</keyword>
<evidence type="ECO:0000256" key="6">
    <source>
        <dbReference type="ARBA" id="ARBA00023136"/>
    </source>
</evidence>
<dbReference type="PANTHER" id="PTHR33562:SF18">
    <property type="entry name" value="BOUDIN-RELATED"/>
    <property type="match status" value="1"/>
</dbReference>
<feature type="transmembrane region" description="Helical" evidence="9">
    <location>
        <begin position="121"/>
        <end position="138"/>
    </location>
</feature>
<dbReference type="CDD" id="cd23590">
    <property type="entry name" value="TFP_LU_ECD_Bou"/>
    <property type="match status" value="1"/>
</dbReference>
<proteinExistence type="predicted"/>
<protein>
    <recommendedName>
        <fullName evidence="13">Protein sleepless</fullName>
    </recommendedName>
</protein>
<evidence type="ECO:0000256" key="1">
    <source>
        <dbReference type="ARBA" id="ARBA00004589"/>
    </source>
</evidence>
<evidence type="ECO:0000256" key="4">
    <source>
        <dbReference type="ARBA" id="ARBA00022729"/>
    </source>
</evidence>
<evidence type="ECO:0000313" key="11">
    <source>
        <dbReference type="EMBL" id="KAL0882343.1"/>
    </source>
</evidence>
<evidence type="ECO:0000256" key="5">
    <source>
        <dbReference type="ARBA" id="ARBA00022989"/>
    </source>
</evidence>
<feature type="signal peptide" evidence="10">
    <location>
        <begin position="1"/>
        <end position="24"/>
    </location>
</feature>
<evidence type="ECO:0000256" key="8">
    <source>
        <dbReference type="ARBA" id="ARBA00023288"/>
    </source>
</evidence>
<reference evidence="11 12" key="1">
    <citation type="submission" date="2024-06" db="EMBL/GenBank/DDBJ databases">
        <title>A chromosome-level genome assembly of beet webworm, Loxostege sticticalis.</title>
        <authorList>
            <person name="Zhang Y."/>
        </authorList>
    </citation>
    <scope>NUCLEOTIDE SEQUENCE [LARGE SCALE GENOMIC DNA]</scope>
    <source>
        <strain evidence="11">AQ026</strain>
        <tissue evidence="11">Whole body</tissue>
    </source>
</reference>
<keyword evidence="4 10" id="KW-0732">Signal</keyword>
<gene>
    <name evidence="11" type="ORF">ABMA27_000850</name>
</gene>
<evidence type="ECO:0000256" key="3">
    <source>
        <dbReference type="ARBA" id="ARBA00022692"/>
    </source>
</evidence>
<evidence type="ECO:0000256" key="2">
    <source>
        <dbReference type="ARBA" id="ARBA00022622"/>
    </source>
</evidence>
<evidence type="ECO:0000256" key="7">
    <source>
        <dbReference type="ARBA" id="ARBA00023180"/>
    </source>
</evidence>
<name>A0ABR3I0J4_LOXSC</name>
<feature type="chain" id="PRO_5045048321" description="Protein sleepless" evidence="10">
    <location>
        <begin position="25"/>
        <end position="140"/>
    </location>
</feature>
<dbReference type="Proteomes" id="UP001549920">
    <property type="component" value="Unassembled WGS sequence"/>
</dbReference>
<dbReference type="InterPro" id="IPR031424">
    <property type="entry name" value="QVR-like"/>
</dbReference>
<sequence>MAELPNIALIYFILSAVALQSVYSINCYQCSGTDSDNPFDCNEFLEGDTDLIPTDCATIHDAQYCIKHVGRYEGGISTKRFCSSLDLGNYCNYVQQVGDKLEYRTCIYTCGSDGCNGASSLAVPALIITITLFLYRFVAL</sequence>
<keyword evidence="6 9" id="KW-0472">Membrane</keyword>
<keyword evidence="7" id="KW-0325">Glycoprotein</keyword>
<keyword evidence="3 9" id="KW-0812">Transmembrane</keyword>
<comment type="subcellular location">
    <subcellularLocation>
        <location evidence="1">Membrane</location>
        <topology evidence="1">Lipid-anchor</topology>
        <topology evidence="1">GPI-anchor</topology>
    </subcellularLocation>
</comment>
<evidence type="ECO:0000256" key="9">
    <source>
        <dbReference type="SAM" id="Phobius"/>
    </source>
</evidence>
<keyword evidence="5 9" id="KW-1133">Transmembrane helix</keyword>
<dbReference type="Pfam" id="PF17064">
    <property type="entry name" value="QVR"/>
    <property type="match status" value="1"/>
</dbReference>
<evidence type="ECO:0008006" key="13">
    <source>
        <dbReference type="Google" id="ProtNLM"/>
    </source>
</evidence>
<organism evidence="11 12">
    <name type="scientific">Loxostege sticticalis</name>
    <name type="common">Beet webworm moth</name>
    <dbReference type="NCBI Taxonomy" id="481309"/>
    <lineage>
        <taxon>Eukaryota</taxon>
        <taxon>Metazoa</taxon>
        <taxon>Ecdysozoa</taxon>
        <taxon>Arthropoda</taxon>
        <taxon>Hexapoda</taxon>
        <taxon>Insecta</taxon>
        <taxon>Pterygota</taxon>
        <taxon>Neoptera</taxon>
        <taxon>Endopterygota</taxon>
        <taxon>Lepidoptera</taxon>
        <taxon>Glossata</taxon>
        <taxon>Ditrysia</taxon>
        <taxon>Pyraloidea</taxon>
        <taxon>Crambidae</taxon>
        <taxon>Pyraustinae</taxon>
        <taxon>Loxostege</taxon>
    </lineage>
</organism>
<keyword evidence="8" id="KW-0449">Lipoprotein</keyword>